<dbReference type="Proteomes" id="UP000629287">
    <property type="component" value="Unassembled WGS sequence"/>
</dbReference>
<comment type="caution">
    <text evidence="1">The sequence shown here is derived from an EMBL/GenBank/DDBJ whole genome shotgun (WGS) entry which is preliminary data.</text>
</comment>
<accession>A0A8I0TMW9</accession>
<dbReference type="RefSeq" id="WP_264086494.1">
    <property type="nucleotide sequence ID" value="NZ_JADBGF010000001.1"/>
</dbReference>
<protein>
    <submittedName>
        <fullName evidence="1">Uncharacterized protein</fullName>
    </submittedName>
</protein>
<evidence type="ECO:0000313" key="1">
    <source>
        <dbReference type="EMBL" id="MBE1593899.1"/>
    </source>
</evidence>
<name>A0A8I0TMW9_9ACTN</name>
<dbReference type="AlphaFoldDB" id="A0A8I0TMW9"/>
<sequence length="43" mass="4807">MGGGILETLALRRDFGDAPQEVYEWTTSILEVRTHLPKNSPHA</sequence>
<gene>
    <name evidence="1" type="ORF">H4687_000028</name>
</gene>
<reference evidence="1 2" key="1">
    <citation type="submission" date="2020-10" db="EMBL/GenBank/DDBJ databases">
        <title>Sequencing the genomes of 1000 actinobacteria strains.</title>
        <authorList>
            <person name="Klenk H.-P."/>
        </authorList>
    </citation>
    <scope>NUCLEOTIDE SEQUENCE [LARGE SCALE GENOMIC DNA]</scope>
    <source>
        <strain evidence="1 2">DSM 41803</strain>
    </source>
</reference>
<proteinExistence type="predicted"/>
<evidence type="ECO:0000313" key="2">
    <source>
        <dbReference type="Proteomes" id="UP000629287"/>
    </source>
</evidence>
<dbReference type="GeneID" id="86833838"/>
<keyword evidence="2" id="KW-1185">Reference proteome</keyword>
<organism evidence="1 2">
    <name type="scientific">Streptomyces stelliscabiei</name>
    <dbReference type="NCBI Taxonomy" id="146820"/>
    <lineage>
        <taxon>Bacteria</taxon>
        <taxon>Bacillati</taxon>
        <taxon>Actinomycetota</taxon>
        <taxon>Actinomycetes</taxon>
        <taxon>Kitasatosporales</taxon>
        <taxon>Streptomycetaceae</taxon>
        <taxon>Streptomyces</taxon>
    </lineage>
</organism>
<dbReference type="EMBL" id="JADBGF010000001">
    <property type="protein sequence ID" value="MBE1593899.1"/>
    <property type="molecule type" value="Genomic_DNA"/>
</dbReference>